<dbReference type="Proteomes" id="UP000799770">
    <property type="component" value="Unassembled WGS sequence"/>
</dbReference>
<protein>
    <submittedName>
        <fullName evidence="2">Uncharacterized protein</fullName>
    </submittedName>
</protein>
<sequence length="315" mass="35443">MASTTVALPENFQLQSPLVRLPAEIKHIIYGFCFTAEGPIIDPIGRASRPRDGPAPNVAIGLLQTCRRIYHEADRRPLFSQNIFRFTCVDHVRCFFRSLGVEHRSLIQDIEVDAKRVHSDHPGVGRDWLHYLAWGGGTWAKILGSLREDAPGLKSLRLNFESWPYIPMFRAELWNLLRSLLLHVRGLERIVVVGASKGAGMAAREPWSPVHYVGGDDVGSDDLVQRMWRVVGQQDDKARKVIRWTRRNGKMHLEVVTTAYLCAKVERTWSGPSSRKSYTDPWPTNGSCTWAAYENRNSDTTSEPTTKGLNPSAAG</sequence>
<keyword evidence="3" id="KW-1185">Reference proteome</keyword>
<accession>A0A6A5YJW7</accession>
<feature type="compositionally biased region" description="Polar residues" evidence="1">
    <location>
        <begin position="298"/>
        <end position="309"/>
    </location>
</feature>
<proteinExistence type="predicted"/>
<gene>
    <name evidence="2" type="ORF">BDV96DRAFT_332355</name>
</gene>
<dbReference type="EMBL" id="ML977362">
    <property type="protein sequence ID" value="KAF2106501.1"/>
    <property type="molecule type" value="Genomic_DNA"/>
</dbReference>
<evidence type="ECO:0000256" key="1">
    <source>
        <dbReference type="SAM" id="MobiDB-lite"/>
    </source>
</evidence>
<dbReference type="InterPro" id="IPR038883">
    <property type="entry name" value="AN11006-like"/>
</dbReference>
<evidence type="ECO:0000313" key="3">
    <source>
        <dbReference type="Proteomes" id="UP000799770"/>
    </source>
</evidence>
<dbReference type="PANTHER" id="PTHR42085:SF1">
    <property type="entry name" value="F-BOX DOMAIN-CONTAINING PROTEIN"/>
    <property type="match status" value="1"/>
</dbReference>
<evidence type="ECO:0000313" key="2">
    <source>
        <dbReference type="EMBL" id="KAF2106501.1"/>
    </source>
</evidence>
<name>A0A6A5YJW7_9PLEO</name>
<dbReference type="PANTHER" id="PTHR42085">
    <property type="entry name" value="F-BOX DOMAIN-CONTAINING PROTEIN"/>
    <property type="match status" value="1"/>
</dbReference>
<reference evidence="2" key="1">
    <citation type="journal article" date="2020" name="Stud. Mycol.">
        <title>101 Dothideomycetes genomes: a test case for predicting lifestyles and emergence of pathogens.</title>
        <authorList>
            <person name="Haridas S."/>
            <person name="Albert R."/>
            <person name="Binder M."/>
            <person name="Bloem J."/>
            <person name="Labutti K."/>
            <person name="Salamov A."/>
            <person name="Andreopoulos B."/>
            <person name="Baker S."/>
            <person name="Barry K."/>
            <person name="Bills G."/>
            <person name="Bluhm B."/>
            <person name="Cannon C."/>
            <person name="Castanera R."/>
            <person name="Culley D."/>
            <person name="Daum C."/>
            <person name="Ezra D."/>
            <person name="Gonzalez J."/>
            <person name="Henrissat B."/>
            <person name="Kuo A."/>
            <person name="Liang C."/>
            <person name="Lipzen A."/>
            <person name="Lutzoni F."/>
            <person name="Magnuson J."/>
            <person name="Mondo S."/>
            <person name="Nolan M."/>
            <person name="Ohm R."/>
            <person name="Pangilinan J."/>
            <person name="Park H.-J."/>
            <person name="Ramirez L."/>
            <person name="Alfaro M."/>
            <person name="Sun H."/>
            <person name="Tritt A."/>
            <person name="Yoshinaga Y."/>
            <person name="Zwiers L.-H."/>
            <person name="Turgeon B."/>
            <person name="Goodwin S."/>
            <person name="Spatafora J."/>
            <person name="Crous P."/>
            <person name="Grigoriev I."/>
        </authorList>
    </citation>
    <scope>NUCLEOTIDE SEQUENCE</scope>
    <source>
        <strain evidence="2">CBS 627.86</strain>
    </source>
</reference>
<dbReference type="OrthoDB" id="62952at2759"/>
<feature type="region of interest" description="Disordered" evidence="1">
    <location>
        <begin position="294"/>
        <end position="315"/>
    </location>
</feature>
<dbReference type="AlphaFoldDB" id="A0A6A5YJW7"/>
<organism evidence="2 3">
    <name type="scientific">Lophiotrema nucula</name>
    <dbReference type="NCBI Taxonomy" id="690887"/>
    <lineage>
        <taxon>Eukaryota</taxon>
        <taxon>Fungi</taxon>
        <taxon>Dikarya</taxon>
        <taxon>Ascomycota</taxon>
        <taxon>Pezizomycotina</taxon>
        <taxon>Dothideomycetes</taxon>
        <taxon>Pleosporomycetidae</taxon>
        <taxon>Pleosporales</taxon>
        <taxon>Lophiotremataceae</taxon>
        <taxon>Lophiotrema</taxon>
    </lineage>
</organism>